<evidence type="ECO:0000256" key="3">
    <source>
        <dbReference type="ARBA" id="ARBA00012438"/>
    </source>
</evidence>
<dbReference type="InterPro" id="IPR001789">
    <property type="entry name" value="Sig_transdc_resp-reg_receiver"/>
</dbReference>
<dbReference type="EC" id="2.7.13.3" evidence="3"/>
<evidence type="ECO:0000259" key="20">
    <source>
        <dbReference type="PROSITE" id="PS50894"/>
    </source>
</evidence>
<dbReference type="SUPFAM" id="SSF47384">
    <property type="entry name" value="Homodimeric domain of signal transducing histidine kinase"/>
    <property type="match status" value="1"/>
</dbReference>
<dbReference type="AlphaFoldDB" id="A0A2W4RRY1"/>
<keyword evidence="12" id="KW-0902">Two-component regulatory system</keyword>
<dbReference type="InterPro" id="IPR003594">
    <property type="entry name" value="HATPase_dom"/>
</dbReference>
<dbReference type="GO" id="GO:0005886">
    <property type="term" value="C:plasma membrane"/>
    <property type="evidence" value="ECO:0007669"/>
    <property type="project" value="UniProtKB-SubCell"/>
</dbReference>
<dbReference type="SUPFAM" id="SSF55874">
    <property type="entry name" value="ATPase domain of HSP90 chaperone/DNA topoisomerase II/histidine kinase"/>
    <property type="match status" value="1"/>
</dbReference>
<organism evidence="21 22">
    <name type="scientific">Candidatus Methylumidiphilus alinenensis</name>
    <dbReference type="NCBI Taxonomy" id="2202197"/>
    <lineage>
        <taxon>Bacteria</taxon>
        <taxon>Pseudomonadati</taxon>
        <taxon>Pseudomonadota</taxon>
        <taxon>Gammaproteobacteria</taxon>
        <taxon>Methylococcales</taxon>
        <taxon>Candidatus Methylumidiphilus</taxon>
    </lineage>
</organism>
<comment type="caution">
    <text evidence="21">The sequence shown here is derived from an EMBL/GenBank/DDBJ whole genome shotgun (WGS) entry which is preliminary data.</text>
</comment>
<dbReference type="PROSITE" id="PS50109">
    <property type="entry name" value="HIS_KIN"/>
    <property type="match status" value="1"/>
</dbReference>
<dbReference type="CDD" id="cd00082">
    <property type="entry name" value="HisKA"/>
    <property type="match status" value="1"/>
</dbReference>
<evidence type="ECO:0000256" key="14">
    <source>
        <dbReference type="PROSITE-ProRule" id="PRU00110"/>
    </source>
</evidence>
<feature type="modified residue" description="4-aspartylphosphate" evidence="15">
    <location>
        <position position="852"/>
    </location>
</feature>
<evidence type="ECO:0000259" key="19">
    <source>
        <dbReference type="PROSITE" id="PS50113"/>
    </source>
</evidence>
<feature type="domain" description="PAC" evidence="19">
    <location>
        <begin position="336"/>
        <end position="387"/>
    </location>
</feature>
<dbReference type="Gene3D" id="1.10.287.130">
    <property type="match status" value="1"/>
</dbReference>
<dbReference type="Pfam" id="PF02518">
    <property type="entry name" value="HATPase_c"/>
    <property type="match status" value="1"/>
</dbReference>
<sequence>MPTPTNQSWSRIPRAVASSITLDAVPMGVLWVDSEGEIGYANRHIQMLLDRPPGEVIGMNVAGLTSFWSVEDWKNTIWQQTRASGAYTVESVWQRKAGGSCLLDASLSHMQVAGMEFVAVYLQPTAPESSKTTASDNPLPGYTSHLSIGICLVDADLRVSHGNPAFFAITGVDKSLVLGQSLPSLLMPSGDESHWEQLTTVGLRDWTEEFRNQQGQHYHLIVSAHPEIEGKAGNIRYSVTIEDVTEQVHLKRTLQQHEHSFEHLAENTPGMIYKFVISADGRASFPYASPGSRDIWEIDPALAREDATPILNLVHPDDQARFQDSVMKSAAELSPWECEARLLTPSGKLKWFHAASRPELADNGDIIWQGLLMDISHQKQIEEELTVAKLKAESAARSKADFLANMSHEIRTPMNGVIGMAELLGRTELAARQKYYVDTIRSSAEVLLTIINDILDVSKMEAGKLLLHLAVFDLRRTLDDVATLLAPRAFEKGLEVIVRYDPHAPSQVFGDGVRIRQVLTNLIGNSIKFTHKGHVLIQVEQLSREGESAHLRISVTDTGIGISQDAIKRIFDKFEQADSSTSRQFGGSGLGLSISRQLVGLMGGSLEAESELNKGSTFRFELALPVRDQSLGQDVVPVDIKRLRVLSVDDHPINRELLADVFDDWGVSHAEAESGEKALAMLRGAVEEGKPFHVVILDFHMPGMDGLFLATAIRAEPELGNLAMIMLSSSSFTEAQQRILAEAGVMAQLLKPLRLFQLRAALVNLLESDRQGKLYPFYEPQEKAIPQVLPQPSTTAVADQRAQVLLAEDNEVNIEIATDMLKSLGLGVDSAVNGLEAIALVEDRHYDLIFMDCQMPEMDGFEASKRIRAMKLSPEPFIIAMTAYAMDGDRERCLASGMDDYLPKPVTFANLSTVTEKYLKLAQERKEAMAKPLELQKMADISPSLTIPTDTRQSLSEAQHRRLPLFDLAAGLEVTGGKMDILRRAIEVCWRKMPIWLDDLKQGIQRGEAEQIGRVAHTLKGAASNIGAISIACYAERIEAEIQNNSLDNVVNLYECLVVDIERLRQVTSDLNSSETPVNQL</sequence>
<dbReference type="SMART" id="SM00388">
    <property type="entry name" value="HisKA"/>
    <property type="match status" value="1"/>
</dbReference>
<dbReference type="Pfam" id="PF08447">
    <property type="entry name" value="PAS_3"/>
    <property type="match status" value="1"/>
</dbReference>
<dbReference type="InterPro" id="IPR000700">
    <property type="entry name" value="PAS-assoc_C"/>
</dbReference>
<dbReference type="Gene3D" id="3.40.50.2300">
    <property type="match status" value="2"/>
</dbReference>
<keyword evidence="5 15" id="KW-0597">Phosphoprotein</keyword>
<evidence type="ECO:0000259" key="16">
    <source>
        <dbReference type="PROSITE" id="PS50109"/>
    </source>
</evidence>
<dbReference type="InterPro" id="IPR036890">
    <property type="entry name" value="HATPase_C_sf"/>
</dbReference>
<dbReference type="InterPro" id="IPR005467">
    <property type="entry name" value="His_kinase_dom"/>
</dbReference>
<evidence type="ECO:0000256" key="15">
    <source>
        <dbReference type="PROSITE-ProRule" id="PRU00169"/>
    </source>
</evidence>
<dbReference type="Pfam" id="PF13426">
    <property type="entry name" value="PAS_9"/>
    <property type="match status" value="1"/>
</dbReference>
<feature type="modified residue" description="Phosphohistidine" evidence="14">
    <location>
        <position position="1017"/>
    </location>
</feature>
<keyword evidence="4" id="KW-1003">Cell membrane</keyword>
<comment type="catalytic activity">
    <reaction evidence="1">
        <text>ATP + protein L-histidine = ADP + protein N-phospho-L-histidine.</text>
        <dbReference type="EC" id="2.7.13.3"/>
    </reaction>
</comment>
<dbReference type="Gene3D" id="3.30.565.10">
    <property type="entry name" value="Histidine kinase-like ATPase, C-terminal domain"/>
    <property type="match status" value="1"/>
</dbReference>
<dbReference type="CDD" id="cd00130">
    <property type="entry name" value="PAS"/>
    <property type="match status" value="3"/>
</dbReference>
<keyword evidence="9" id="KW-0418">Kinase</keyword>
<dbReference type="SMART" id="SM00387">
    <property type="entry name" value="HATPase_c"/>
    <property type="match status" value="1"/>
</dbReference>
<evidence type="ECO:0000256" key="6">
    <source>
        <dbReference type="ARBA" id="ARBA00022679"/>
    </source>
</evidence>
<accession>A0A2W4RRY1</accession>
<dbReference type="GO" id="GO:0005524">
    <property type="term" value="F:ATP binding"/>
    <property type="evidence" value="ECO:0007669"/>
    <property type="project" value="UniProtKB-KW"/>
</dbReference>
<dbReference type="FunFam" id="1.10.287.130:FF:000003">
    <property type="entry name" value="Histidine kinase"/>
    <property type="match status" value="1"/>
</dbReference>
<dbReference type="PROSITE" id="PS50113">
    <property type="entry name" value="PAC"/>
    <property type="match status" value="1"/>
</dbReference>
<evidence type="ECO:0000256" key="11">
    <source>
        <dbReference type="ARBA" id="ARBA00022989"/>
    </source>
</evidence>
<dbReference type="Pfam" id="PF00512">
    <property type="entry name" value="HisKA"/>
    <property type="match status" value="1"/>
</dbReference>
<keyword evidence="6" id="KW-0808">Transferase</keyword>
<evidence type="ECO:0000256" key="10">
    <source>
        <dbReference type="ARBA" id="ARBA00022840"/>
    </source>
</evidence>
<dbReference type="CDD" id="cd16922">
    <property type="entry name" value="HATPase_EvgS-ArcB-TorS-like"/>
    <property type="match status" value="1"/>
</dbReference>
<dbReference type="InterPro" id="IPR036097">
    <property type="entry name" value="HisK_dim/P_sf"/>
</dbReference>
<name>A0A2W4RRY1_9GAMM</name>
<evidence type="ECO:0000256" key="13">
    <source>
        <dbReference type="ARBA" id="ARBA00023136"/>
    </source>
</evidence>
<dbReference type="SUPFAM" id="SSF52172">
    <property type="entry name" value="CheY-like"/>
    <property type="match status" value="2"/>
</dbReference>
<dbReference type="InterPro" id="IPR013656">
    <property type="entry name" value="PAS_4"/>
</dbReference>
<keyword evidence="7" id="KW-0812">Transmembrane</keyword>
<evidence type="ECO:0000256" key="5">
    <source>
        <dbReference type="ARBA" id="ARBA00022553"/>
    </source>
</evidence>
<evidence type="ECO:0000256" key="2">
    <source>
        <dbReference type="ARBA" id="ARBA00004651"/>
    </source>
</evidence>
<dbReference type="PROSITE" id="PS50894">
    <property type="entry name" value="HPT"/>
    <property type="match status" value="1"/>
</dbReference>
<dbReference type="InterPro" id="IPR003661">
    <property type="entry name" value="HisK_dim/P_dom"/>
</dbReference>
<dbReference type="CDD" id="cd17546">
    <property type="entry name" value="REC_hyHK_CKI1_RcsC-like"/>
    <property type="match status" value="2"/>
</dbReference>
<dbReference type="SMART" id="SM00086">
    <property type="entry name" value="PAC"/>
    <property type="match status" value="2"/>
</dbReference>
<dbReference type="NCBIfam" id="TIGR00229">
    <property type="entry name" value="sensory_box"/>
    <property type="match status" value="1"/>
</dbReference>
<proteinExistence type="predicted"/>
<evidence type="ECO:0000259" key="18">
    <source>
        <dbReference type="PROSITE" id="PS50112"/>
    </source>
</evidence>
<feature type="modified residue" description="4-aspartylphosphate" evidence="15">
    <location>
        <position position="698"/>
    </location>
</feature>
<keyword evidence="10" id="KW-0067">ATP-binding</keyword>
<reference evidence="21 22" key="1">
    <citation type="journal article" date="2018" name="Aquat. Microb. Ecol.">
        <title>Gammaproteobacterial methanotrophs dominate.</title>
        <authorList>
            <person name="Rissanen A.J."/>
            <person name="Saarenheimo J."/>
            <person name="Tiirola M."/>
            <person name="Peura S."/>
            <person name="Aalto S.L."/>
            <person name="Karvinen A."/>
            <person name="Nykanen H."/>
        </authorList>
    </citation>
    <scope>NUCLEOTIDE SEQUENCE [LARGE SCALE GENOMIC DNA]</scope>
    <source>
        <strain evidence="21">AMbin10</strain>
    </source>
</reference>
<dbReference type="PANTHER" id="PTHR45339:SF6">
    <property type="entry name" value="SENSORY HISTIDINE PROTEIN KINASE"/>
    <property type="match status" value="1"/>
</dbReference>
<evidence type="ECO:0000313" key="21">
    <source>
        <dbReference type="EMBL" id="PZN82458.1"/>
    </source>
</evidence>
<feature type="domain" description="HPt" evidence="20">
    <location>
        <begin position="978"/>
        <end position="1068"/>
    </location>
</feature>
<dbReference type="EMBL" id="QJPH01000219">
    <property type="protein sequence ID" value="PZN82458.1"/>
    <property type="molecule type" value="Genomic_DNA"/>
</dbReference>
<evidence type="ECO:0000256" key="12">
    <source>
        <dbReference type="ARBA" id="ARBA00023012"/>
    </source>
</evidence>
<dbReference type="PROSITE" id="PS50110">
    <property type="entry name" value="RESPONSE_REGULATORY"/>
    <property type="match status" value="2"/>
</dbReference>
<comment type="subcellular location">
    <subcellularLocation>
        <location evidence="2">Cell membrane</location>
        <topology evidence="2">Multi-pass membrane protein</topology>
    </subcellularLocation>
</comment>
<feature type="domain" description="Response regulatory" evidence="17">
    <location>
        <begin position="644"/>
        <end position="766"/>
    </location>
</feature>
<dbReference type="SUPFAM" id="SSF47226">
    <property type="entry name" value="Histidine-containing phosphotransfer domain, HPT domain"/>
    <property type="match status" value="1"/>
</dbReference>
<dbReference type="InterPro" id="IPR036641">
    <property type="entry name" value="HPT_dom_sf"/>
</dbReference>
<dbReference type="SUPFAM" id="SSF55785">
    <property type="entry name" value="PYP-like sensor domain (PAS domain)"/>
    <property type="match status" value="3"/>
</dbReference>
<dbReference type="Gene3D" id="3.30.450.20">
    <property type="entry name" value="PAS domain"/>
    <property type="match status" value="3"/>
</dbReference>
<dbReference type="PROSITE" id="PS50112">
    <property type="entry name" value="PAS"/>
    <property type="match status" value="1"/>
</dbReference>
<dbReference type="SMART" id="SM00091">
    <property type="entry name" value="PAS"/>
    <property type="match status" value="3"/>
</dbReference>
<evidence type="ECO:0000256" key="4">
    <source>
        <dbReference type="ARBA" id="ARBA00022475"/>
    </source>
</evidence>
<dbReference type="Proteomes" id="UP000249396">
    <property type="component" value="Unassembled WGS sequence"/>
</dbReference>
<feature type="domain" description="Response regulatory" evidence="17">
    <location>
        <begin position="803"/>
        <end position="919"/>
    </location>
</feature>
<evidence type="ECO:0000256" key="1">
    <source>
        <dbReference type="ARBA" id="ARBA00000085"/>
    </source>
</evidence>
<evidence type="ECO:0000313" key="22">
    <source>
        <dbReference type="Proteomes" id="UP000249396"/>
    </source>
</evidence>
<gene>
    <name evidence="21" type="ORF">DM484_06380</name>
</gene>
<dbReference type="SMART" id="SM00448">
    <property type="entry name" value="REC"/>
    <property type="match status" value="2"/>
</dbReference>
<dbReference type="InterPro" id="IPR001610">
    <property type="entry name" value="PAC"/>
</dbReference>
<keyword evidence="11" id="KW-1133">Transmembrane helix</keyword>
<feature type="domain" description="Histidine kinase" evidence="16">
    <location>
        <begin position="405"/>
        <end position="626"/>
    </location>
</feature>
<dbReference type="PANTHER" id="PTHR45339">
    <property type="entry name" value="HYBRID SIGNAL TRANSDUCTION HISTIDINE KINASE J"/>
    <property type="match status" value="1"/>
</dbReference>
<dbReference type="InterPro" id="IPR035965">
    <property type="entry name" value="PAS-like_dom_sf"/>
</dbReference>
<evidence type="ECO:0000259" key="17">
    <source>
        <dbReference type="PROSITE" id="PS50110"/>
    </source>
</evidence>
<feature type="domain" description="PAS" evidence="18">
    <location>
        <begin position="22"/>
        <end position="72"/>
    </location>
</feature>
<dbReference type="InterPro" id="IPR004358">
    <property type="entry name" value="Sig_transdc_His_kin-like_C"/>
</dbReference>
<keyword evidence="13" id="KW-0472">Membrane</keyword>
<dbReference type="Pfam" id="PF00072">
    <property type="entry name" value="Response_reg"/>
    <property type="match status" value="2"/>
</dbReference>
<dbReference type="PRINTS" id="PR00344">
    <property type="entry name" value="BCTRLSENSOR"/>
</dbReference>
<dbReference type="Pfam" id="PF08448">
    <property type="entry name" value="PAS_4"/>
    <property type="match status" value="1"/>
</dbReference>
<dbReference type="GO" id="GO:0000155">
    <property type="term" value="F:phosphorelay sensor kinase activity"/>
    <property type="evidence" value="ECO:0007669"/>
    <property type="project" value="InterPro"/>
</dbReference>
<dbReference type="InterPro" id="IPR011006">
    <property type="entry name" value="CheY-like_superfamily"/>
</dbReference>
<dbReference type="Pfam" id="PF01627">
    <property type="entry name" value="Hpt"/>
    <property type="match status" value="1"/>
</dbReference>
<dbReference type="FunFam" id="3.30.565.10:FF:000010">
    <property type="entry name" value="Sensor histidine kinase RcsC"/>
    <property type="match status" value="1"/>
</dbReference>
<keyword evidence="8" id="KW-0547">Nucleotide-binding</keyword>
<dbReference type="InterPro" id="IPR008207">
    <property type="entry name" value="Sig_transdc_His_kin_Hpt_dom"/>
</dbReference>
<dbReference type="InterPro" id="IPR000014">
    <property type="entry name" value="PAS"/>
</dbReference>
<evidence type="ECO:0000256" key="7">
    <source>
        <dbReference type="ARBA" id="ARBA00022692"/>
    </source>
</evidence>
<evidence type="ECO:0000256" key="8">
    <source>
        <dbReference type="ARBA" id="ARBA00022741"/>
    </source>
</evidence>
<dbReference type="Gene3D" id="1.20.120.160">
    <property type="entry name" value="HPT domain"/>
    <property type="match status" value="1"/>
</dbReference>
<protein>
    <recommendedName>
        <fullName evidence="3">histidine kinase</fullName>
        <ecNumber evidence="3">2.7.13.3</ecNumber>
    </recommendedName>
</protein>
<dbReference type="InterPro" id="IPR013655">
    <property type="entry name" value="PAS_fold_3"/>
</dbReference>
<evidence type="ECO:0000256" key="9">
    <source>
        <dbReference type="ARBA" id="ARBA00022777"/>
    </source>
</evidence>